<dbReference type="SUPFAM" id="SSF49452">
    <property type="entry name" value="Starch-binding domain-like"/>
    <property type="match status" value="1"/>
</dbReference>
<dbReference type="Gene3D" id="1.50.10.10">
    <property type="match status" value="1"/>
</dbReference>
<dbReference type="Pfam" id="PF00686">
    <property type="entry name" value="CBM_20"/>
    <property type="match status" value="1"/>
</dbReference>
<feature type="chain" id="PRO_5045259376" evidence="1">
    <location>
        <begin position="22"/>
        <end position="873"/>
    </location>
</feature>
<evidence type="ECO:0000256" key="1">
    <source>
        <dbReference type="SAM" id="SignalP"/>
    </source>
</evidence>
<evidence type="ECO:0000313" key="4">
    <source>
        <dbReference type="Proteomes" id="UP001595999"/>
    </source>
</evidence>
<dbReference type="InterPro" id="IPR011613">
    <property type="entry name" value="GH15-like"/>
</dbReference>
<dbReference type="PROSITE" id="PS51166">
    <property type="entry name" value="CBM20"/>
    <property type="match status" value="1"/>
</dbReference>
<dbReference type="PANTHER" id="PTHR31616:SF0">
    <property type="entry name" value="GLUCAN 1,4-ALPHA-GLUCOSIDASE"/>
    <property type="match status" value="1"/>
</dbReference>
<dbReference type="Pfam" id="PF00723">
    <property type="entry name" value="Glyco_hydro_15"/>
    <property type="match status" value="1"/>
</dbReference>
<dbReference type="EMBL" id="JBHSEK010000018">
    <property type="protein sequence ID" value="MFC4491945.1"/>
    <property type="molecule type" value="Genomic_DNA"/>
</dbReference>
<dbReference type="CDD" id="cd07430">
    <property type="entry name" value="GH15_N"/>
    <property type="match status" value="1"/>
</dbReference>
<dbReference type="InterPro" id="IPR011013">
    <property type="entry name" value="Gal_mutarotase_sf_dom"/>
</dbReference>
<dbReference type="RefSeq" id="WP_378124962.1">
    <property type="nucleotide sequence ID" value="NZ_JBHSEK010000018.1"/>
</dbReference>
<proteinExistence type="predicted"/>
<dbReference type="InterPro" id="IPR013784">
    <property type="entry name" value="Carb-bd-like_fold"/>
</dbReference>
<protein>
    <submittedName>
        <fullName evidence="3">Glycoside hydrolase family 15 protein</fullName>
    </submittedName>
</protein>
<dbReference type="InterPro" id="IPR013783">
    <property type="entry name" value="Ig-like_fold"/>
</dbReference>
<dbReference type="PANTHER" id="PTHR31616">
    <property type="entry name" value="TREHALASE"/>
    <property type="match status" value="1"/>
</dbReference>
<keyword evidence="1" id="KW-0732">Signal</keyword>
<dbReference type="InterPro" id="IPR002044">
    <property type="entry name" value="CBM20"/>
</dbReference>
<name>A0ABV8ZZU4_9NEIS</name>
<dbReference type="GO" id="GO:0016787">
    <property type="term" value="F:hydrolase activity"/>
    <property type="evidence" value="ECO:0007669"/>
    <property type="project" value="UniProtKB-KW"/>
</dbReference>
<dbReference type="Pfam" id="PF09137">
    <property type="entry name" value="Glucodextran_N"/>
    <property type="match status" value="1"/>
</dbReference>
<dbReference type="InterPro" id="IPR014718">
    <property type="entry name" value="GH-type_carb-bd"/>
</dbReference>
<dbReference type="InterPro" id="IPR015220">
    <property type="entry name" value="Glucodextranase_N"/>
</dbReference>
<accession>A0ABV8ZZU4</accession>
<dbReference type="SUPFAM" id="SSF48208">
    <property type="entry name" value="Six-hairpin glycosidases"/>
    <property type="match status" value="1"/>
</dbReference>
<dbReference type="SUPFAM" id="SSF74650">
    <property type="entry name" value="Galactose mutarotase-like"/>
    <property type="match status" value="1"/>
</dbReference>
<organism evidence="3 4">
    <name type="scientific">Chromobacterium aquaticum</name>
    <dbReference type="NCBI Taxonomy" id="467180"/>
    <lineage>
        <taxon>Bacteria</taxon>
        <taxon>Pseudomonadati</taxon>
        <taxon>Pseudomonadota</taxon>
        <taxon>Betaproteobacteria</taxon>
        <taxon>Neisseriales</taxon>
        <taxon>Chromobacteriaceae</taxon>
        <taxon>Chromobacterium</taxon>
    </lineage>
</organism>
<comment type="caution">
    <text evidence="3">The sequence shown here is derived from an EMBL/GenBank/DDBJ whole genome shotgun (WGS) entry which is preliminary data.</text>
</comment>
<keyword evidence="3" id="KW-0378">Hydrolase</keyword>
<feature type="signal peptide" evidence="1">
    <location>
        <begin position="1"/>
        <end position="21"/>
    </location>
</feature>
<keyword evidence="4" id="KW-1185">Reference proteome</keyword>
<gene>
    <name evidence="3" type="ORF">ACFO0R_20220</name>
</gene>
<dbReference type="InterPro" id="IPR012341">
    <property type="entry name" value="6hp_glycosidase-like_sf"/>
</dbReference>
<feature type="domain" description="CBM20" evidence="2">
    <location>
        <begin position="772"/>
        <end position="873"/>
    </location>
</feature>
<sequence length="873" mass="92914">MIKQWMGLALLLGGLGGAAQAGEAFGAPGLTAVRGPAAKSFVGVATEGPSRVYFTGYRGVVSEVFYPAVDSQAAVDLQFLVGDAGGGFVDEEKQQDYRVQRLHPRSMSWQAQTGNAAHHWRISKRIFTDPARDALIQRVTFSALDGRRVGDFRLYLLFKPYLDNAGAGNSAATLARAGAGAGGGAALAASRNQRASALLSSLPWKTQNGHRMLSNGFVGLSDGWTDLLGGGADKRMDWTFDSAGNGNVAQMGWLELGDPRATSVSFDVVLGFGASQGQALDAAEAALGGDLDAAQRRYDAGWQAYAAGLSDQGGSADDGYYLAAMTLKTMQDKASGAMVAGLGTPWGASQGDANAGGYHLVWPRDLFKFANALLTAGDRATAARVTDYLFNTLQQRRDCGVAEYDAAGCPDGFSRNGRFPQNAWVSGAQYWQGTQMDEQAMPILLAWRQGPAVYSPLWPRIKLAADYILSAGPWTYQERWEENSGYSPSTLAAQIAGLAAAADIARANGDDASAARYLSAADYWQQNVDAWTFTRSGGFGDGRYYLRLNPSARAGGASRAGQAPALGPDTPQTLEVKNGGGGRDARRVVDGGFLELVRMGVKRADDPAVRATLGIYDAVLGQRLELPGAPALPVNAWFRYNFDGYGERNDGGDFAGSGVGRLWPIFTAERGIYEIARQGGGTAGQPYLATLKQLATPEGMLPEQVWPHSAVLPDGWAVETPAGNRAGTPTRSIAPLSWAMGEYISLLASIRAGRVVDLPEAACARYYACRVEPRAGEATVEIQATATTSWGQQLYVTGAARALGNWNTDLGLPADAAAYPLWKTRVNLPAGQRIEYKYYRKNADGSVSWEQRAGNRVLQAPAGGLTLNDQVNW</sequence>
<dbReference type="SMART" id="SM01065">
    <property type="entry name" value="CBM_2"/>
    <property type="match status" value="1"/>
</dbReference>
<evidence type="ECO:0000313" key="3">
    <source>
        <dbReference type="EMBL" id="MFC4491945.1"/>
    </source>
</evidence>
<dbReference type="InterPro" id="IPR008928">
    <property type="entry name" value="6-hairpin_glycosidase_sf"/>
</dbReference>
<dbReference type="Proteomes" id="UP001595999">
    <property type="component" value="Unassembled WGS sequence"/>
</dbReference>
<reference evidence="4" key="1">
    <citation type="journal article" date="2019" name="Int. J. Syst. Evol. Microbiol.">
        <title>The Global Catalogue of Microorganisms (GCM) 10K type strain sequencing project: providing services to taxonomists for standard genome sequencing and annotation.</title>
        <authorList>
            <consortium name="The Broad Institute Genomics Platform"/>
            <consortium name="The Broad Institute Genome Sequencing Center for Infectious Disease"/>
            <person name="Wu L."/>
            <person name="Ma J."/>
        </authorList>
    </citation>
    <scope>NUCLEOTIDE SEQUENCE [LARGE SCALE GENOMIC DNA]</scope>
    <source>
        <strain evidence="4">CGMCC 4.7608</strain>
    </source>
</reference>
<dbReference type="Gene3D" id="2.60.40.10">
    <property type="entry name" value="Immunoglobulins"/>
    <property type="match status" value="1"/>
</dbReference>
<dbReference type="Gene3D" id="2.70.98.10">
    <property type="match status" value="1"/>
</dbReference>
<evidence type="ECO:0000259" key="2">
    <source>
        <dbReference type="PROSITE" id="PS51166"/>
    </source>
</evidence>